<keyword evidence="7 10" id="KW-0119">Carbohydrate metabolism</keyword>
<dbReference type="InterPro" id="IPR017853">
    <property type="entry name" value="GH"/>
</dbReference>
<dbReference type="InterPro" id="IPR003385">
    <property type="entry name" value="Glyco_hydro_77"/>
</dbReference>
<dbReference type="NCBIfam" id="TIGR00217">
    <property type="entry name" value="malQ"/>
    <property type="match status" value="1"/>
</dbReference>
<accession>A0A975AIF9</accession>
<comment type="similarity">
    <text evidence="2 10">Belongs to the disproportionating enzyme family.</text>
</comment>
<dbReference type="EC" id="2.4.1.25" evidence="3 10"/>
<keyword evidence="6 10" id="KW-0808">Transferase</keyword>
<evidence type="ECO:0000256" key="5">
    <source>
        <dbReference type="ARBA" id="ARBA00022676"/>
    </source>
</evidence>
<evidence type="ECO:0000256" key="4">
    <source>
        <dbReference type="ARBA" id="ARBA00020295"/>
    </source>
</evidence>
<evidence type="ECO:0000256" key="3">
    <source>
        <dbReference type="ARBA" id="ARBA00012560"/>
    </source>
</evidence>
<dbReference type="KEGG" id="alka:J0B03_00645"/>
<keyword evidence="12" id="KW-1185">Reference proteome</keyword>
<name>A0A975AIF9_9FIRM</name>
<proteinExistence type="inferred from homology"/>
<evidence type="ECO:0000256" key="2">
    <source>
        <dbReference type="ARBA" id="ARBA00005684"/>
    </source>
</evidence>
<gene>
    <name evidence="11" type="primary">malQ</name>
    <name evidence="11" type="ORF">J0B03_00645</name>
</gene>
<protein>
    <recommendedName>
        <fullName evidence="4 10">4-alpha-glucanotransferase</fullName>
        <ecNumber evidence="3 10">2.4.1.25</ecNumber>
    </recommendedName>
    <alternativeName>
        <fullName evidence="8 10">Amylomaltase</fullName>
    </alternativeName>
    <alternativeName>
        <fullName evidence="9 10">Disproportionating enzyme</fullName>
    </alternativeName>
</protein>
<keyword evidence="5 10" id="KW-0328">Glycosyltransferase</keyword>
<dbReference type="GO" id="GO:0004134">
    <property type="term" value="F:4-alpha-glucanotransferase activity"/>
    <property type="evidence" value="ECO:0007669"/>
    <property type="project" value="UniProtKB-EC"/>
</dbReference>
<evidence type="ECO:0000256" key="6">
    <source>
        <dbReference type="ARBA" id="ARBA00022679"/>
    </source>
</evidence>
<evidence type="ECO:0000313" key="12">
    <source>
        <dbReference type="Proteomes" id="UP000663499"/>
    </source>
</evidence>
<evidence type="ECO:0000313" key="11">
    <source>
        <dbReference type="EMBL" id="QSX08634.1"/>
    </source>
</evidence>
<dbReference type="GO" id="GO:0005975">
    <property type="term" value="P:carbohydrate metabolic process"/>
    <property type="evidence" value="ECO:0007669"/>
    <property type="project" value="InterPro"/>
</dbReference>
<reference evidence="11" key="1">
    <citation type="submission" date="2021-03" db="EMBL/GenBank/DDBJ databases">
        <title>Alkalibacter marinus sp. nov., isolated from tidal flat sediment.</title>
        <authorList>
            <person name="Namirimu T."/>
            <person name="Yang J.-A."/>
            <person name="Yang S.-H."/>
            <person name="Kim Y.-J."/>
            <person name="Kwon K.K."/>
        </authorList>
    </citation>
    <scope>NUCLEOTIDE SEQUENCE</scope>
    <source>
        <strain evidence="11">ES005</strain>
    </source>
</reference>
<dbReference type="Gene3D" id="3.20.20.80">
    <property type="entry name" value="Glycosidases"/>
    <property type="match status" value="1"/>
</dbReference>
<evidence type="ECO:0000256" key="10">
    <source>
        <dbReference type="RuleBase" id="RU361207"/>
    </source>
</evidence>
<organism evidence="11 12">
    <name type="scientific">Alkalibacter rhizosphaerae</name>
    <dbReference type="NCBI Taxonomy" id="2815577"/>
    <lineage>
        <taxon>Bacteria</taxon>
        <taxon>Bacillati</taxon>
        <taxon>Bacillota</taxon>
        <taxon>Clostridia</taxon>
        <taxon>Eubacteriales</taxon>
        <taxon>Eubacteriaceae</taxon>
        <taxon>Alkalibacter</taxon>
    </lineage>
</organism>
<evidence type="ECO:0000256" key="8">
    <source>
        <dbReference type="ARBA" id="ARBA00031423"/>
    </source>
</evidence>
<evidence type="ECO:0000256" key="7">
    <source>
        <dbReference type="ARBA" id="ARBA00023277"/>
    </source>
</evidence>
<dbReference type="Pfam" id="PF02446">
    <property type="entry name" value="Glyco_hydro_77"/>
    <property type="match status" value="1"/>
</dbReference>
<dbReference type="AlphaFoldDB" id="A0A975AIF9"/>
<dbReference type="PANTHER" id="PTHR32438:SF5">
    <property type="entry name" value="4-ALPHA-GLUCANOTRANSFERASE DPE1, CHLOROPLASTIC_AMYLOPLASTIC"/>
    <property type="match status" value="1"/>
</dbReference>
<dbReference type="PANTHER" id="PTHR32438">
    <property type="entry name" value="4-ALPHA-GLUCANOTRANSFERASE DPE1, CHLOROPLASTIC/AMYLOPLASTIC"/>
    <property type="match status" value="1"/>
</dbReference>
<evidence type="ECO:0000256" key="1">
    <source>
        <dbReference type="ARBA" id="ARBA00000439"/>
    </source>
</evidence>
<dbReference type="NCBIfam" id="NF011080">
    <property type="entry name" value="PRK14508.1-3"/>
    <property type="match status" value="1"/>
</dbReference>
<sequence length="485" mass="56673">MSTSFGIILHVSSLPSKEPLGNLGRDALKYLDFLQRAGASYWQILPIHPIDHVYSPYASSSAFAGEIRYIDINMLDDDELKDQYQILMEKVSGSSQANYELAYQLKMPILKEYFLRRHKESSPVLETFQKDHPWAWDYCLYEALKIQFGGKPWLLWPEGIRTRDPHSLDFYGKLLSEDIRFFLFTQYLFFSQWKNLKKEAKKRNIEIVGDIPMYVPLDSVEVWCNPSLFSLDHTFHPHHVSGAPPDYFTPEGQKWNTPVYEWSNHAKDGYSWWKKRIAHAFRCFDVVRLDHFRGFESFWAVPPADEDARNGHWKRGPGMDFLHQLKKTFHDKKFIVEDLGDITPEVEWLKSEFGYPGMRVLQFAFDNDPSNPHLPGSVNDHYVYYTGTHDNPPLPYWYATLDDWGRQTVDKMMGTKDGTPVIDQLLEAVLNSNAAFAMIQFQDLLELSPANRMNRPGTIKNNWVYKADPDPDWKQLEDNIKKLRQ</sequence>
<dbReference type="EMBL" id="CP071444">
    <property type="protein sequence ID" value="QSX08634.1"/>
    <property type="molecule type" value="Genomic_DNA"/>
</dbReference>
<comment type="catalytic activity">
    <reaction evidence="1 10">
        <text>Transfers a segment of a (1-&gt;4)-alpha-D-glucan to a new position in an acceptor, which may be glucose or a (1-&gt;4)-alpha-D-glucan.</text>
        <dbReference type="EC" id="2.4.1.25"/>
    </reaction>
</comment>
<dbReference type="Proteomes" id="UP000663499">
    <property type="component" value="Chromosome"/>
</dbReference>
<dbReference type="RefSeq" id="WP_207299975.1">
    <property type="nucleotide sequence ID" value="NZ_CP071444.1"/>
</dbReference>
<dbReference type="SUPFAM" id="SSF51445">
    <property type="entry name" value="(Trans)glycosidases"/>
    <property type="match status" value="1"/>
</dbReference>
<evidence type="ECO:0000256" key="9">
    <source>
        <dbReference type="ARBA" id="ARBA00031501"/>
    </source>
</evidence>